<accession>A0A8S5NBI2</accession>
<proteinExistence type="predicted"/>
<organism evidence="1">
    <name type="scientific">Podoviridae sp. ctTZV6</name>
    <dbReference type="NCBI Taxonomy" id="2826556"/>
    <lineage>
        <taxon>Viruses</taxon>
        <taxon>Duplodnaviria</taxon>
        <taxon>Heunggongvirae</taxon>
        <taxon>Uroviricota</taxon>
        <taxon>Caudoviricetes</taxon>
    </lineage>
</organism>
<protein>
    <submittedName>
        <fullName evidence="1">DNA encapsidation protein</fullName>
    </submittedName>
</protein>
<name>A0A8S5NBI2_9CAUD</name>
<dbReference type="InterPro" id="IPR008784">
    <property type="entry name" value="Podovirus_Gp16"/>
</dbReference>
<reference evidence="1" key="1">
    <citation type="journal article" date="2021" name="Proc. Natl. Acad. Sci. U.S.A.">
        <title>A Catalog of Tens of Thousands of Viruses from Human Metagenomes Reveals Hidden Associations with Chronic Diseases.</title>
        <authorList>
            <person name="Tisza M.J."/>
            <person name="Buck C.B."/>
        </authorList>
    </citation>
    <scope>NUCLEOTIDE SEQUENCE</scope>
    <source>
        <strain evidence="1">CtTZV6</strain>
    </source>
</reference>
<dbReference type="InterPro" id="IPR027417">
    <property type="entry name" value="P-loop_NTPase"/>
</dbReference>
<sequence>MIQAIDWYSPTNIKSYNKFLNFIIGGRGIGKTYGFKKDCISRYKKKGKQFLYLRRYKTDLKKIKTFLNDQFENFKDDEFKITGGSNFTTFYVNGCEMGYATSLTSFASLKSTSYVDVDTIIVDEFIPEKAGFNAYIPNEVEILLNIIDSIFRQREGHVYLLANNVSIVNPYFSYFGITPNPEKEFTTFKGNESVEQIVVQICQNEYKKGNKEKSKFHKLISGTTYGDYNAGKFAYDTNDFIRKKTNVCDYLCTLYYDDIYYGVWMDMNTGYIYINQQINKEYGYCYSIGSNNRENMMIAKLWRKDQRLNVLIRSYRDGCVYYNNQETKRLLSYILSKY</sequence>
<dbReference type="Gene3D" id="3.40.50.300">
    <property type="entry name" value="P-loop containing nucleotide triphosphate hydrolases"/>
    <property type="match status" value="1"/>
</dbReference>
<dbReference type="EMBL" id="BK015127">
    <property type="protein sequence ID" value="DAD92062.1"/>
    <property type="molecule type" value="Genomic_DNA"/>
</dbReference>
<evidence type="ECO:0000313" key="1">
    <source>
        <dbReference type="EMBL" id="DAD92062.1"/>
    </source>
</evidence>
<dbReference type="Pfam" id="PF05894">
    <property type="entry name" value="Podovirus_Gp16"/>
    <property type="match status" value="1"/>
</dbReference>